<dbReference type="Pfam" id="PF13797">
    <property type="entry name" value="Post_transc_reg"/>
    <property type="match status" value="1"/>
</dbReference>
<evidence type="ECO:0000313" key="2">
    <source>
        <dbReference type="Proteomes" id="UP000321400"/>
    </source>
</evidence>
<protein>
    <recommendedName>
        <fullName evidence="3">Post-transcriptional regulator ComN</fullName>
    </recommendedName>
</protein>
<keyword evidence="2" id="KW-1185">Reference proteome</keyword>
<accession>A0A511WYB6</accession>
<organism evidence="1 2">
    <name type="scientific">Halolactibacillus alkaliphilus</name>
    <dbReference type="NCBI Taxonomy" id="442899"/>
    <lineage>
        <taxon>Bacteria</taxon>
        <taxon>Bacillati</taxon>
        <taxon>Bacillota</taxon>
        <taxon>Bacilli</taxon>
        <taxon>Bacillales</taxon>
        <taxon>Bacillaceae</taxon>
        <taxon>Halolactibacillus</taxon>
    </lineage>
</organism>
<dbReference type="EMBL" id="BJYE01000004">
    <property type="protein sequence ID" value="GEN56027.1"/>
    <property type="molecule type" value="Genomic_DNA"/>
</dbReference>
<dbReference type="STRING" id="442899.SAMN05720591_10578"/>
<dbReference type="InterPro" id="IPR025716">
    <property type="entry name" value="Post-transcriptional_regulator"/>
</dbReference>
<dbReference type="AlphaFoldDB" id="A0A511WYB6"/>
<comment type="caution">
    <text evidence="1">The sequence shown here is derived from an EMBL/GenBank/DDBJ whole genome shotgun (WGS) entry which is preliminary data.</text>
</comment>
<sequence>MNSQLISEWKPQLGRVIDSKVNELIYLGYNEATSERVWQCLLKKVWKKDGAMPLHQIVEDILHLKPHIFMSYMTQLAYQSDDLEGAIAGVLSD</sequence>
<evidence type="ECO:0000313" key="1">
    <source>
        <dbReference type="EMBL" id="GEN56027.1"/>
    </source>
</evidence>
<dbReference type="OrthoDB" id="2990595at2"/>
<name>A0A511WYB6_9BACI</name>
<proteinExistence type="predicted"/>
<evidence type="ECO:0008006" key="3">
    <source>
        <dbReference type="Google" id="ProtNLM"/>
    </source>
</evidence>
<dbReference type="Proteomes" id="UP000321400">
    <property type="component" value="Unassembled WGS sequence"/>
</dbReference>
<reference evidence="1 2" key="1">
    <citation type="submission" date="2019-07" db="EMBL/GenBank/DDBJ databases">
        <title>Whole genome shotgun sequence of Halolactibacillus alkaliphilus NBRC 103919.</title>
        <authorList>
            <person name="Hosoyama A."/>
            <person name="Uohara A."/>
            <person name="Ohji S."/>
            <person name="Ichikawa N."/>
        </authorList>
    </citation>
    <scope>NUCLEOTIDE SEQUENCE [LARGE SCALE GENOMIC DNA]</scope>
    <source>
        <strain evidence="1 2">NBRC 103919</strain>
    </source>
</reference>
<gene>
    <name evidence="1" type="ORF">HAL01_04910</name>
</gene>
<dbReference type="RefSeq" id="WP_089800342.1">
    <property type="nucleotide sequence ID" value="NZ_BJYE01000004.1"/>
</dbReference>